<organism evidence="1 2">
    <name type="scientific">Catellatospora coxensis</name>
    <dbReference type="NCBI Taxonomy" id="310354"/>
    <lineage>
        <taxon>Bacteria</taxon>
        <taxon>Bacillati</taxon>
        <taxon>Actinomycetota</taxon>
        <taxon>Actinomycetes</taxon>
        <taxon>Micromonosporales</taxon>
        <taxon>Micromonosporaceae</taxon>
        <taxon>Catellatospora</taxon>
    </lineage>
</organism>
<proteinExistence type="predicted"/>
<name>A0A8J3L3S7_9ACTN</name>
<dbReference type="EMBL" id="BONI01000105">
    <property type="protein sequence ID" value="GIG10904.1"/>
    <property type="molecule type" value="Genomic_DNA"/>
</dbReference>
<accession>A0A8J3L3S7</accession>
<sequence>MIAVAVAALAAVAACTAPESPAPDGSAPPSPQAACLLKQVALTKGAAPAEQVLTAVRRIKVADTAEYENTVLIDQPVVPAVTLTGPGPDTRAVLEALALQHGDAVAAAPHQGLPSVDAFLSGIERKPGTLLGYAAVLRQSHGVTATCADGRSFTGTVTSWAMPDIGAVRCGLTLGADAPAVAVRVQREYC</sequence>
<evidence type="ECO:0000313" key="1">
    <source>
        <dbReference type="EMBL" id="GIG10904.1"/>
    </source>
</evidence>
<reference evidence="1 2" key="1">
    <citation type="submission" date="2021-01" db="EMBL/GenBank/DDBJ databases">
        <title>Whole genome shotgun sequence of Catellatospora coxensis NBRC 107359.</title>
        <authorList>
            <person name="Komaki H."/>
            <person name="Tamura T."/>
        </authorList>
    </citation>
    <scope>NUCLEOTIDE SEQUENCE [LARGE SCALE GENOMIC DNA]</scope>
    <source>
        <strain evidence="1 2">NBRC 107359</strain>
    </source>
</reference>
<dbReference type="Proteomes" id="UP000630887">
    <property type="component" value="Unassembled WGS sequence"/>
</dbReference>
<protein>
    <submittedName>
        <fullName evidence="1">Uncharacterized protein</fullName>
    </submittedName>
</protein>
<evidence type="ECO:0000313" key="2">
    <source>
        <dbReference type="Proteomes" id="UP000630887"/>
    </source>
</evidence>
<comment type="caution">
    <text evidence="1">The sequence shown here is derived from an EMBL/GenBank/DDBJ whole genome shotgun (WGS) entry which is preliminary data.</text>
</comment>
<dbReference type="AlphaFoldDB" id="A0A8J3L3S7"/>
<keyword evidence="2" id="KW-1185">Reference proteome</keyword>
<gene>
    <name evidence="1" type="ORF">Cco03nite_76040</name>
</gene>